<sequence length="41" mass="4860">MKTAERKYLLRQFCDKSLKIGLGEAPLFAPLHWMRFVTYLS</sequence>
<protein>
    <submittedName>
        <fullName evidence="1">Uncharacterized protein</fullName>
    </submittedName>
</protein>
<accession>C9YA92</accession>
<dbReference type="AlphaFoldDB" id="C9YA92"/>
<evidence type="ECO:0000313" key="1">
    <source>
        <dbReference type="EMBL" id="CBA29095.1"/>
    </source>
</evidence>
<organism evidence="1">
    <name type="scientific">Curvibacter symbiont subsp. Hydra magnipapillata</name>
    <dbReference type="NCBI Taxonomy" id="667019"/>
    <lineage>
        <taxon>Bacteria</taxon>
        <taxon>Pseudomonadati</taxon>
        <taxon>Pseudomonadota</taxon>
        <taxon>Betaproteobacteria</taxon>
        <taxon>Burkholderiales</taxon>
        <taxon>Comamonadaceae</taxon>
        <taxon>Curvibacter</taxon>
    </lineage>
</organism>
<dbReference type="EMBL" id="FN543104">
    <property type="protein sequence ID" value="CBA29095.1"/>
    <property type="molecule type" value="Genomic_DNA"/>
</dbReference>
<reference evidence="1" key="1">
    <citation type="journal article" date="2010" name="Nature">
        <title>The dynamic genome of Hydra.</title>
        <authorList>
            <person name="Chapman J.A."/>
            <person name="Kirkness E.F."/>
            <person name="Simakov O."/>
            <person name="Hampson S.E."/>
            <person name="Mitros T."/>
            <person name="Weinmaier T."/>
            <person name="Rattei T."/>
            <person name="Balasubramanian P.G."/>
            <person name="Borman J."/>
            <person name="Busam D."/>
            <person name="Disbennett K."/>
            <person name="Pfannkoch C."/>
            <person name="Sumin N."/>
            <person name="Sutton G."/>
            <person name="Viswanathan L."/>
            <person name="Walenz B."/>
            <person name="Goodstein D.M."/>
            <person name="Hellsten U."/>
            <person name="Kawashima T."/>
            <person name="Prochnik S.E."/>
            <person name="Putnam N.H."/>
            <person name="Shu S."/>
            <person name="Blumberg B."/>
            <person name="Dana C.E."/>
            <person name="Gee L."/>
            <person name="Kibler D.F."/>
            <person name="Law L."/>
            <person name="Lindgens D."/>
            <person name="Martinez D.E."/>
            <person name="Peng J."/>
            <person name="Wigge P.A."/>
            <person name="Bertulat B."/>
            <person name="Guder C."/>
            <person name="Nakamura Y."/>
            <person name="Ozbek S."/>
            <person name="Watanabe H."/>
            <person name="Khalturin K."/>
            <person name="Hemmrich G."/>
            <person name="Franke A."/>
            <person name="Augustin R."/>
            <person name="Fraune S."/>
            <person name="Hayakawa E."/>
            <person name="Hayakawa S."/>
            <person name="Hirose M."/>
            <person name="Hwang J."/>
            <person name="Ikeo K."/>
            <person name="Nishimiya-Fujisawa C."/>
            <person name="Ogura A."/>
            <person name="Takahashi T."/>
            <person name="Steinmetz P.R."/>
            <person name="Zhang X."/>
            <person name="Aufschnaiter R."/>
            <person name="Eder M.K."/>
            <person name="Gorny A.K."/>
            <person name="Salvenmoser W."/>
            <person name="Heimberg A.M."/>
            <person name="Wheeler B.M."/>
            <person name="Peterson K.J."/>
            <person name="Boettger A."/>
            <person name="Tischler P."/>
            <person name="Wolf A."/>
            <person name="Gojobori T."/>
            <person name="Remington K.A."/>
            <person name="Strausberg R.L."/>
            <person name="Venter J."/>
            <person name="Technau U."/>
            <person name="Hobmayer B."/>
            <person name="Bosch T.C."/>
            <person name="Holstein T.W."/>
            <person name="Fujisawa T."/>
            <person name="Bode H.R."/>
            <person name="David C.N."/>
            <person name="Rokhsar D.S."/>
            <person name="Steele R.E."/>
        </authorList>
    </citation>
    <scope>NUCLEOTIDE SEQUENCE</scope>
</reference>
<proteinExistence type="predicted"/>
<gene>
    <name evidence="1" type="ORF">Csp_A10430</name>
</gene>
<name>C9YA92_CURXX</name>